<evidence type="ECO:0000256" key="8">
    <source>
        <dbReference type="RuleBase" id="RU000560"/>
    </source>
</evidence>
<sequence>MRVKGGTITRRRHKKVLKLAKGFRGRRSRIFKIANQSVIKALYDAYIDRRRKKRDFRRLWIIRINAAVRKFGLSYSKFMGLLKKANIKLDRKVLADLCVNEPKVFEEIVNQVK</sequence>
<dbReference type="PROSITE" id="PS00937">
    <property type="entry name" value="RIBOSOMAL_L20"/>
    <property type="match status" value="1"/>
</dbReference>
<comment type="similarity">
    <text evidence="1 7 8">Belongs to the bacterial ribosomal protein bL20 family.</text>
</comment>
<evidence type="ECO:0000256" key="6">
    <source>
        <dbReference type="ARBA" id="ARBA00035172"/>
    </source>
</evidence>
<protein>
    <recommendedName>
        <fullName evidence="6 7">Large ribosomal subunit protein bL20</fullName>
    </recommendedName>
</protein>
<keyword evidence="5 7" id="KW-0687">Ribonucleoprotein</keyword>
<dbReference type="GO" id="GO:0000027">
    <property type="term" value="P:ribosomal large subunit assembly"/>
    <property type="evidence" value="ECO:0007669"/>
    <property type="project" value="UniProtKB-UniRule"/>
</dbReference>
<evidence type="ECO:0000256" key="1">
    <source>
        <dbReference type="ARBA" id="ARBA00007698"/>
    </source>
</evidence>
<accession>A0A7C3RKL4</accession>
<evidence type="ECO:0000256" key="3">
    <source>
        <dbReference type="ARBA" id="ARBA00022884"/>
    </source>
</evidence>
<dbReference type="Pfam" id="PF00453">
    <property type="entry name" value="Ribosomal_L20"/>
    <property type="match status" value="1"/>
</dbReference>
<dbReference type="InterPro" id="IPR049946">
    <property type="entry name" value="RIBOSOMAL_L20_CS"/>
</dbReference>
<gene>
    <name evidence="7" type="primary">rplT</name>
    <name evidence="9" type="ORF">ENW00_06670</name>
</gene>
<dbReference type="InterPro" id="IPR035566">
    <property type="entry name" value="Ribosomal_protein_bL20_C"/>
</dbReference>
<dbReference type="PANTHER" id="PTHR10986">
    <property type="entry name" value="39S RIBOSOMAL PROTEIN L20"/>
    <property type="match status" value="1"/>
</dbReference>
<proteinExistence type="inferred from homology"/>
<evidence type="ECO:0000256" key="7">
    <source>
        <dbReference type="HAMAP-Rule" id="MF_00382"/>
    </source>
</evidence>
<organism evidence="9">
    <name type="scientific">Dictyoglomus thermophilum</name>
    <dbReference type="NCBI Taxonomy" id="14"/>
    <lineage>
        <taxon>Bacteria</taxon>
        <taxon>Pseudomonadati</taxon>
        <taxon>Dictyoglomota</taxon>
        <taxon>Dictyoglomia</taxon>
        <taxon>Dictyoglomales</taxon>
        <taxon>Dictyoglomaceae</taxon>
        <taxon>Dictyoglomus</taxon>
    </lineage>
</organism>
<dbReference type="Gene3D" id="6.10.160.10">
    <property type="match status" value="1"/>
</dbReference>
<dbReference type="NCBIfam" id="TIGR01032">
    <property type="entry name" value="rplT_bact"/>
    <property type="match status" value="1"/>
</dbReference>
<dbReference type="InterPro" id="IPR005813">
    <property type="entry name" value="Ribosomal_bL20"/>
</dbReference>
<dbReference type="PRINTS" id="PR00062">
    <property type="entry name" value="RIBOSOMALL20"/>
</dbReference>
<dbReference type="AlphaFoldDB" id="A0A7C3RKL4"/>
<dbReference type="GO" id="GO:0019843">
    <property type="term" value="F:rRNA binding"/>
    <property type="evidence" value="ECO:0007669"/>
    <property type="project" value="UniProtKB-UniRule"/>
</dbReference>
<evidence type="ECO:0000256" key="2">
    <source>
        <dbReference type="ARBA" id="ARBA00022730"/>
    </source>
</evidence>
<dbReference type="GO" id="GO:0003735">
    <property type="term" value="F:structural constituent of ribosome"/>
    <property type="evidence" value="ECO:0007669"/>
    <property type="project" value="InterPro"/>
</dbReference>
<evidence type="ECO:0000256" key="4">
    <source>
        <dbReference type="ARBA" id="ARBA00022980"/>
    </source>
</evidence>
<evidence type="ECO:0000313" key="9">
    <source>
        <dbReference type="EMBL" id="HFX13820.1"/>
    </source>
</evidence>
<dbReference type="CDD" id="cd07026">
    <property type="entry name" value="Ribosomal_L20"/>
    <property type="match status" value="1"/>
</dbReference>
<dbReference type="GO" id="GO:0006412">
    <property type="term" value="P:translation"/>
    <property type="evidence" value="ECO:0007669"/>
    <property type="project" value="InterPro"/>
</dbReference>
<keyword evidence="3 7" id="KW-0694">RNA-binding</keyword>
<evidence type="ECO:0000256" key="5">
    <source>
        <dbReference type="ARBA" id="ARBA00023274"/>
    </source>
</evidence>
<dbReference type="HAMAP" id="MF_00382">
    <property type="entry name" value="Ribosomal_bL20"/>
    <property type="match status" value="1"/>
</dbReference>
<comment type="function">
    <text evidence="7 8">Binds directly to 23S ribosomal RNA and is necessary for the in vitro assembly process of the 50S ribosomal subunit. It is not involved in the protein synthesizing functions of that subunit.</text>
</comment>
<dbReference type="FunFam" id="1.10.1900.20:FF:000001">
    <property type="entry name" value="50S ribosomal protein L20"/>
    <property type="match status" value="1"/>
</dbReference>
<dbReference type="GO" id="GO:0005840">
    <property type="term" value="C:ribosome"/>
    <property type="evidence" value="ECO:0007669"/>
    <property type="project" value="UniProtKB-KW"/>
</dbReference>
<dbReference type="Gene3D" id="1.10.1900.20">
    <property type="entry name" value="Ribosomal protein L20"/>
    <property type="match status" value="1"/>
</dbReference>
<reference evidence="9" key="1">
    <citation type="journal article" date="2020" name="mSystems">
        <title>Genome- and Community-Level Interaction Insights into Carbon Utilization and Element Cycling Functions of Hydrothermarchaeota in Hydrothermal Sediment.</title>
        <authorList>
            <person name="Zhou Z."/>
            <person name="Liu Y."/>
            <person name="Xu W."/>
            <person name="Pan J."/>
            <person name="Luo Z.H."/>
            <person name="Li M."/>
        </authorList>
    </citation>
    <scope>NUCLEOTIDE SEQUENCE [LARGE SCALE GENOMIC DNA]</scope>
    <source>
        <strain evidence="9">SpSt-81</strain>
    </source>
</reference>
<dbReference type="GO" id="GO:1990904">
    <property type="term" value="C:ribonucleoprotein complex"/>
    <property type="evidence" value="ECO:0007669"/>
    <property type="project" value="UniProtKB-KW"/>
</dbReference>
<keyword evidence="2 7" id="KW-0699">rRNA-binding</keyword>
<comment type="caution">
    <text evidence="9">The sequence shown here is derived from an EMBL/GenBank/DDBJ whole genome shotgun (WGS) entry which is preliminary data.</text>
</comment>
<keyword evidence="4 7" id="KW-0689">Ribosomal protein</keyword>
<dbReference type="EMBL" id="DTIN01000025">
    <property type="protein sequence ID" value="HFX13820.1"/>
    <property type="molecule type" value="Genomic_DNA"/>
</dbReference>
<name>A0A7C3RKL4_DICTH</name>
<dbReference type="SUPFAM" id="SSF74731">
    <property type="entry name" value="Ribosomal protein L20"/>
    <property type="match status" value="1"/>
</dbReference>